<organism evidence="2 3">
    <name type="scientific">Albidovulum litorale</name>
    <dbReference type="NCBI Taxonomy" id="2984134"/>
    <lineage>
        <taxon>Bacteria</taxon>
        <taxon>Pseudomonadati</taxon>
        <taxon>Pseudomonadota</taxon>
        <taxon>Alphaproteobacteria</taxon>
        <taxon>Rhodobacterales</taxon>
        <taxon>Paracoccaceae</taxon>
        <taxon>Albidovulum</taxon>
    </lineage>
</organism>
<dbReference type="Gene3D" id="2.40.360.10">
    <property type="entry name" value="YmcC-like"/>
    <property type="match status" value="1"/>
</dbReference>
<sequence length="232" mass="24422">MIRRNPARSALLASLVVLLAACGSDRSQTDGGRAALGAAKAIAAKMRAGKAPAQSPDPEQMAATAKASFEGPLILAEIENTGLMTALGEYGRNGSVRTYSTPNKQTLSFRGGVLIASRGLGFDLMSSDTGNAVALITGRRSGTSDRSYRYLDGEWRERPLPMTCTYSSGAARTLSFAGTSYATVQIDETCQAKGQSLTVTNSYWVTGNGTIALSRQWIGPALGHVTVQLVRP</sequence>
<gene>
    <name evidence="2" type="ORF">OEZ71_15660</name>
</gene>
<accession>A0ABT2ZRE3</accession>
<dbReference type="Pfam" id="PF11102">
    <property type="entry name" value="YjbF"/>
    <property type="match status" value="1"/>
</dbReference>
<evidence type="ECO:0000256" key="1">
    <source>
        <dbReference type="SAM" id="SignalP"/>
    </source>
</evidence>
<proteinExistence type="predicted"/>
<dbReference type="InterPro" id="IPR021308">
    <property type="entry name" value="GfcB"/>
</dbReference>
<dbReference type="EMBL" id="JAOWKZ010000004">
    <property type="protein sequence ID" value="MCV2873735.1"/>
    <property type="molecule type" value="Genomic_DNA"/>
</dbReference>
<dbReference type="Proteomes" id="UP001652564">
    <property type="component" value="Unassembled WGS sequence"/>
</dbReference>
<protein>
    <submittedName>
        <fullName evidence="2">YjbF family lipoprotein</fullName>
    </submittedName>
</protein>
<dbReference type="PROSITE" id="PS51257">
    <property type="entry name" value="PROKAR_LIPOPROTEIN"/>
    <property type="match status" value="1"/>
</dbReference>
<evidence type="ECO:0000313" key="3">
    <source>
        <dbReference type="Proteomes" id="UP001652564"/>
    </source>
</evidence>
<evidence type="ECO:0000313" key="2">
    <source>
        <dbReference type="EMBL" id="MCV2873735.1"/>
    </source>
</evidence>
<feature type="chain" id="PRO_5045839484" evidence="1">
    <location>
        <begin position="21"/>
        <end position="232"/>
    </location>
</feature>
<feature type="signal peptide" evidence="1">
    <location>
        <begin position="1"/>
        <end position="20"/>
    </location>
</feature>
<comment type="caution">
    <text evidence="2">The sequence shown here is derived from an EMBL/GenBank/DDBJ whole genome shotgun (WGS) entry which is preliminary data.</text>
</comment>
<keyword evidence="2" id="KW-0449">Lipoprotein</keyword>
<dbReference type="InterPro" id="IPR023373">
    <property type="entry name" value="YmcC_sf"/>
</dbReference>
<keyword evidence="1" id="KW-0732">Signal</keyword>
<keyword evidence="3" id="KW-1185">Reference proteome</keyword>
<name>A0ABT2ZRE3_9RHOB</name>
<reference evidence="2 3" key="1">
    <citation type="submission" date="2022-10" db="EMBL/GenBank/DDBJ databases">
        <title>Defluviimonas sp. nov., isolated from ocean surface sediments.</title>
        <authorList>
            <person name="He W."/>
            <person name="Wang L."/>
            <person name="Zhang D.-F."/>
        </authorList>
    </citation>
    <scope>NUCLEOTIDE SEQUENCE [LARGE SCALE GENOMIC DNA]</scope>
    <source>
        <strain evidence="2 3">WL0050</strain>
    </source>
</reference>
<dbReference type="SUPFAM" id="SSF159270">
    <property type="entry name" value="YmcC-like"/>
    <property type="match status" value="1"/>
</dbReference>